<dbReference type="RefSeq" id="WP_345117213.1">
    <property type="nucleotide sequence ID" value="NZ_BAABDH010000110.1"/>
</dbReference>
<organism evidence="2 3">
    <name type="scientific">Hymenobacter algoricola</name>
    <dbReference type="NCBI Taxonomy" id="486267"/>
    <lineage>
        <taxon>Bacteria</taxon>
        <taxon>Pseudomonadati</taxon>
        <taxon>Bacteroidota</taxon>
        <taxon>Cytophagia</taxon>
        <taxon>Cytophagales</taxon>
        <taxon>Hymenobacteraceae</taxon>
        <taxon>Hymenobacter</taxon>
    </lineage>
</organism>
<protein>
    <recommendedName>
        <fullName evidence="4">DUF3575 domain-containing protein</fullName>
    </recommendedName>
</protein>
<reference evidence="3" key="1">
    <citation type="journal article" date="2019" name="Int. J. Syst. Evol. Microbiol.">
        <title>The Global Catalogue of Microorganisms (GCM) 10K type strain sequencing project: providing services to taxonomists for standard genome sequencing and annotation.</title>
        <authorList>
            <consortium name="The Broad Institute Genomics Platform"/>
            <consortium name="The Broad Institute Genome Sequencing Center for Infectious Disease"/>
            <person name="Wu L."/>
            <person name="Ma J."/>
        </authorList>
    </citation>
    <scope>NUCLEOTIDE SEQUENCE [LARGE SCALE GENOMIC DNA]</scope>
    <source>
        <strain evidence="3">JCM 17214</strain>
    </source>
</reference>
<name>A0ABP7NSM9_9BACT</name>
<evidence type="ECO:0008006" key="4">
    <source>
        <dbReference type="Google" id="ProtNLM"/>
    </source>
</evidence>
<dbReference type="Proteomes" id="UP001499909">
    <property type="component" value="Unassembled WGS sequence"/>
</dbReference>
<evidence type="ECO:0000256" key="1">
    <source>
        <dbReference type="SAM" id="SignalP"/>
    </source>
</evidence>
<gene>
    <name evidence="2" type="ORF">GCM10022406_36910</name>
</gene>
<feature type="chain" id="PRO_5045315813" description="DUF3575 domain-containing protein" evidence="1">
    <location>
        <begin position="27"/>
        <end position="232"/>
    </location>
</feature>
<keyword evidence="1" id="KW-0732">Signal</keyword>
<proteinExistence type="predicted"/>
<feature type="signal peptide" evidence="1">
    <location>
        <begin position="1"/>
        <end position="26"/>
    </location>
</feature>
<comment type="caution">
    <text evidence="2">The sequence shown here is derived from an EMBL/GenBank/DDBJ whole genome shotgun (WGS) entry which is preliminary data.</text>
</comment>
<accession>A0ABP7NSM9</accession>
<evidence type="ECO:0000313" key="2">
    <source>
        <dbReference type="EMBL" id="GAA3951706.1"/>
    </source>
</evidence>
<dbReference type="EMBL" id="BAABDH010000110">
    <property type="protein sequence ID" value="GAA3951706.1"/>
    <property type="molecule type" value="Genomic_DNA"/>
</dbReference>
<sequence length="232" mass="24894">MPALWTRAGGRWLAAGLLGLAHPAAAQLLLPAATATPPQVLAIKAAVLPLLARGYQLSLEKAWGQHYQQSLSLTPQLYYGPVSNTTSEPSEGGRDQVRGAGLDVQYRRYLSLRARPLAGLYVAGGPQLQRFKVDFQARSWQPEPGPNGLLYYQYLLADQTETITRLGATAVVGKQMVLDNTPLVIDLFVGLGWRAAWTSTSALPAGRYASGMSNYGSAGFFLPVGIKVGLVL</sequence>
<keyword evidence="3" id="KW-1185">Reference proteome</keyword>
<evidence type="ECO:0000313" key="3">
    <source>
        <dbReference type="Proteomes" id="UP001499909"/>
    </source>
</evidence>